<dbReference type="CDD" id="cd00540">
    <property type="entry name" value="AAG"/>
    <property type="match status" value="1"/>
</dbReference>
<dbReference type="SUPFAM" id="SSF50486">
    <property type="entry name" value="FMT C-terminal domain-like"/>
    <property type="match status" value="1"/>
</dbReference>
<keyword evidence="3 5" id="KW-0378">Hydrolase</keyword>
<keyword evidence="2 5" id="KW-0227">DNA damage</keyword>
<name>A0A6V8MJ26_9BACT</name>
<dbReference type="GO" id="GO:0003905">
    <property type="term" value="F:alkylbase DNA N-glycosylase activity"/>
    <property type="evidence" value="ECO:0007669"/>
    <property type="project" value="InterPro"/>
</dbReference>
<dbReference type="EC" id="3.2.2.-" evidence="5"/>
<accession>A0A6V8MJ26</accession>
<organism evidence="6 7">
    <name type="scientific">Geomonas silvestris</name>
    <dbReference type="NCBI Taxonomy" id="2740184"/>
    <lineage>
        <taxon>Bacteria</taxon>
        <taxon>Pseudomonadati</taxon>
        <taxon>Thermodesulfobacteriota</taxon>
        <taxon>Desulfuromonadia</taxon>
        <taxon>Geobacterales</taxon>
        <taxon>Geobacteraceae</taxon>
        <taxon>Geomonas</taxon>
    </lineage>
</organism>
<evidence type="ECO:0000256" key="5">
    <source>
        <dbReference type="HAMAP-Rule" id="MF_00527"/>
    </source>
</evidence>
<comment type="caution">
    <text evidence="6">The sequence shown here is derived from an EMBL/GenBank/DDBJ whole genome shotgun (WGS) entry which is preliminary data.</text>
</comment>
<evidence type="ECO:0000256" key="4">
    <source>
        <dbReference type="ARBA" id="ARBA00023204"/>
    </source>
</evidence>
<evidence type="ECO:0000256" key="1">
    <source>
        <dbReference type="ARBA" id="ARBA00009232"/>
    </source>
</evidence>
<dbReference type="Proteomes" id="UP000556026">
    <property type="component" value="Unassembled WGS sequence"/>
</dbReference>
<sequence length="189" mass="20804">MEPVDLSKRLQLSFYQRDTQLVARELLGKLLVRRVGDELRVGRIVEVEAYLGPQDLAAHSSKGLTKRTRVLFGPAGHAYVYLVYGMYWCLNVVTEAEGSGTAVLLRALEPVRGIGARTQGPGLLCRALGIDGELNGQDLTSEELHQVDAPLADPALIVAKSRIGVEYAKEWARLPLRFYLAGNPYVSRS</sequence>
<dbReference type="NCBIfam" id="TIGR00567">
    <property type="entry name" value="3mg"/>
    <property type="match status" value="1"/>
</dbReference>
<gene>
    <name evidence="6" type="ORF">GMST_23030</name>
</gene>
<dbReference type="InterPro" id="IPR003180">
    <property type="entry name" value="MPG"/>
</dbReference>
<dbReference type="FunFam" id="3.10.300.10:FF:000001">
    <property type="entry name" value="Putative 3-methyladenine DNA glycosylase"/>
    <property type="match status" value="1"/>
</dbReference>
<evidence type="ECO:0000256" key="3">
    <source>
        <dbReference type="ARBA" id="ARBA00022801"/>
    </source>
</evidence>
<dbReference type="Gene3D" id="3.10.300.10">
    <property type="entry name" value="Methylpurine-DNA glycosylase (MPG)"/>
    <property type="match status" value="1"/>
</dbReference>
<dbReference type="PANTHER" id="PTHR10429">
    <property type="entry name" value="DNA-3-METHYLADENINE GLYCOSYLASE"/>
    <property type="match status" value="1"/>
</dbReference>
<keyword evidence="4 5" id="KW-0234">DNA repair</keyword>
<evidence type="ECO:0000256" key="2">
    <source>
        <dbReference type="ARBA" id="ARBA00022763"/>
    </source>
</evidence>
<dbReference type="EMBL" id="BLXX01000006">
    <property type="protein sequence ID" value="GFO59978.1"/>
    <property type="molecule type" value="Genomic_DNA"/>
</dbReference>
<dbReference type="InterPro" id="IPR011034">
    <property type="entry name" value="Formyl_transferase-like_C_sf"/>
</dbReference>
<reference evidence="7" key="1">
    <citation type="submission" date="2020-06" db="EMBL/GenBank/DDBJ databases">
        <title>Draft genomic sequence of Geomonas sp. Red330.</title>
        <authorList>
            <person name="Itoh H."/>
            <person name="Zhenxing X."/>
            <person name="Ushijima N."/>
            <person name="Masuda Y."/>
            <person name="Shiratori Y."/>
            <person name="Senoo K."/>
        </authorList>
    </citation>
    <scope>NUCLEOTIDE SEQUENCE [LARGE SCALE GENOMIC DNA]</scope>
    <source>
        <strain evidence="7">Red330</strain>
    </source>
</reference>
<dbReference type="Pfam" id="PF02245">
    <property type="entry name" value="Pur_DNA_glyco"/>
    <property type="match status" value="1"/>
</dbReference>
<dbReference type="GO" id="GO:0003677">
    <property type="term" value="F:DNA binding"/>
    <property type="evidence" value="ECO:0007669"/>
    <property type="project" value="InterPro"/>
</dbReference>
<proteinExistence type="inferred from homology"/>
<dbReference type="PANTHER" id="PTHR10429:SF0">
    <property type="entry name" value="DNA-3-METHYLADENINE GLYCOSYLASE"/>
    <property type="match status" value="1"/>
</dbReference>
<comment type="similarity">
    <text evidence="1 5">Belongs to the DNA glycosylase MPG family.</text>
</comment>
<evidence type="ECO:0000313" key="6">
    <source>
        <dbReference type="EMBL" id="GFO59978.1"/>
    </source>
</evidence>
<dbReference type="AlphaFoldDB" id="A0A6V8MJ26"/>
<protein>
    <recommendedName>
        <fullName evidence="5">Putative 3-methyladenine DNA glycosylase</fullName>
        <ecNumber evidence="5">3.2.2.-</ecNumber>
    </recommendedName>
</protein>
<keyword evidence="7" id="KW-1185">Reference proteome</keyword>
<dbReference type="GO" id="GO:0006284">
    <property type="term" value="P:base-excision repair"/>
    <property type="evidence" value="ECO:0007669"/>
    <property type="project" value="InterPro"/>
</dbReference>
<dbReference type="InterPro" id="IPR036995">
    <property type="entry name" value="MPG_sf"/>
</dbReference>
<dbReference type="HAMAP" id="MF_00527">
    <property type="entry name" value="3MGH"/>
    <property type="match status" value="1"/>
</dbReference>
<evidence type="ECO:0000313" key="7">
    <source>
        <dbReference type="Proteomes" id="UP000556026"/>
    </source>
</evidence>